<sequence length="440" mass="48152">MKKSFSFAMVLVLALSMALTACSGNGGGEAKGDQKGNAGDSGAAKKVEIHLSTWAGADEAKELQKILDDLNKKSKTYTIIQDSNPAEFDTRIITQLSGDSGPDLFWVNAQRAAQFAAQGVMLDITDRLKGSSHAAAKIDDYYKASLQPFMNSDKIYGLPWLQQPVVLYVNKALFDKAGVSYPDKNWTWKEFTDAATKLTIDKNGKHPGEAGFDAKSTAQWGFSLNGWPPSQMFIWQNGGEVITEDGKSPIDSPEAVKALKFYSDLIQGPLVPTQQIIRDRGFDKMFRNSQVAMFMGGAADDLDSTVKNVQAYMVPAGPTGTHATFADILGMGINAKTKHSDAAFDALLDLTDAIHHWKIMPPRSSLADLATLQKMHPEKAQSLEAIIASMEYARPYRYSEKYPNWDNVYSTQLMDPIVNGGADPEKLIPKVKPLLESALK</sequence>
<proteinExistence type="predicted"/>
<evidence type="ECO:0000256" key="1">
    <source>
        <dbReference type="SAM" id="SignalP"/>
    </source>
</evidence>
<dbReference type="CDD" id="cd13585">
    <property type="entry name" value="PBP2_TMBP_like"/>
    <property type="match status" value="1"/>
</dbReference>
<dbReference type="Gene3D" id="3.40.190.10">
    <property type="entry name" value="Periplasmic binding protein-like II"/>
    <property type="match status" value="1"/>
</dbReference>
<evidence type="ECO:0000313" key="2">
    <source>
        <dbReference type="EMBL" id="MFD1179103.1"/>
    </source>
</evidence>
<dbReference type="PANTHER" id="PTHR43649">
    <property type="entry name" value="ARABINOSE-BINDING PROTEIN-RELATED"/>
    <property type="match status" value="1"/>
</dbReference>
<dbReference type="InterPro" id="IPR050490">
    <property type="entry name" value="Bact_solute-bd_prot1"/>
</dbReference>
<evidence type="ECO:0000313" key="3">
    <source>
        <dbReference type="Proteomes" id="UP001597262"/>
    </source>
</evidence>
<gene>
    <name evidence="2" type="ORF">ACFQ3W_22755</name>
</gene>
<keyword evidence="3" id="KW-1185">Reference proteome</keyword>
<dbReference type="PANTHER" id="PTHR43649:SF12">
    <property type="entry name" value="DIACETYLCHITOBIOSE BINDING PROTEIN DASA"/>
    <property type="match status" value="1"/>
</dbReference>
<protein>
    <submittedName>
        <fullName evidence="2">ABC transporter substrate-binding protein</fullName>
    </submittedName>
</protein>
<name>A0ABW3S3N0_9BACL</name>
<dbReference type="PROSITE" id="PS51257">
    <property type="entry name" value="PROKAR_LIPOPROTEIN"/>
    <property type="match status" value="1"/>
</dbReference>
<dbReference type="SUPFAM" id="SSF53850">
    <property type="entry name" value="Periplasmic binding protein-like II"/>
    <property type="match status" value="1"/>
</dbReference>
<comment type="caution">
    <text evidence="2">The sequence shown here is derived from an EMBL/GenBank/DDBJ whole genome shotgun (WGS) entry which is preliminary data.</text>
</comment>
<dbReference type="EMBL" id="JBHTLM010000025">
    <property type="protein sequence ID" value="MFD1179103.1"/>
    <property type="molecule type" value="Genomic_DNA"/>
</dbReference>
<dbReference type="Proteomes" id="UP001597262">
    <property type="component" value="Unassembled WGS sequence"/>
</dbReference>
<feature type="chain" id="PRO_5047226650" evidence="1">
    <location>
        <begin position="24"/>
        <end position="440"/>
    </location>
</feature>
<accession>A0ABW3S3N0</accession>
<dbReference type="Pfam" id="PF01547">
    <property type="entry name" value="SBP_bac_1"/>
    <property type="match status" value="1"/>
</dbReference>
<keyword evidence="1" id="KW-0732">Signal</keyword>
<dbReference type="InterPro" id="IPR006059">
    <property type="entry name" value="SBP"/>
</dbReference>
<dbReference type="RefSeq" id="WP_379321531.1">
    <property type="nucleotide sequence ID" value="NZ_JBHTLM010000025.1"/>
</dbReference>
<reference evidence="3" key="1">
    <citation type="journal article" date="2019" name="Int. J. Syst. Evol. Microbiol.">
        <title>The Global Catalogue of Microorganisms (GCM) 10K type strain sequencing project: providing services to taxonomists for standard genome sequencing and annotation.</title>
        <authorList>
            <consortium name="The Broad Institute Genomics Platform"/>
            <consortium name="The Broad Institute Genome Sequencing Center for Infectious Disease"/>
            <person name="Wu L."/>
            <person name="Ma J."/>
        </authorList>
    </citation>
    <scope>NUCLEOTIDE SEQUENCE [LARGE SCALE GENOMIC DNA]</scope>
    <source>
        <strain evidence="3">CCUG 59189</strain>
    </source>
</reference>
<organism evidence="2 3">
    <name type="scientific">Paenibacillus puldeungensis</name>
    <dbReference type="NCBI Taxonomy" id="696536"/>
    <lineage>
        <taxon>Bacteria</taxon>
        <taxon>Bacillati</taxon>
        <taxon>Bacillota</taxon>
        <taxon>Bacilli</taxon>
        <taxon>Bacillales</taxon>
        <taxon>Paenibacillaceae</taxon>
        <taxon>Paenibacillus</taxon>
    </lineage>
</organism>
<feature type="signal peptide" evidence="1">
    <location>
        <begin position="1"/>
        <end position="23"/>
    </location>
</feature>